<evidence type="ECO:0000313" key="5">
    <source>
        <dbReference type="EMBL" id="GEN44573.1"/>
    </source>
</evidence>
<keyword evidence="6" id="KW-1185">Reference proteome</keyword>
<dbReference type="OrthoDB" id="2960217at2"/>
<dbReference type="InterPro" id="IPR017871">
    <property type="entry name" value="ABC_transporter-like_CS"/>
</dbReference>
<keyword evidence="3 5" id="KW-0067">ATP-binding</keyword>
<dbReference type="InterPro" id="IPR027417">
    <property type="entry name" value="P-loop_NTPase"/>
</dbReference>
<dbReference type="GO" id="GO:0016887">
    <property type="term" value="F:ATP hydrolysis activity"/>
    <property type="evidence" value="ECO:0007669"/>
    <property type="project" value="InterPro"/>
</dbReference>
<dbReference type="GO" id="GO:0005524">
    <property type="term" value="F:ATP binding"/>
    <property type="evidence" value="ECO:0007669"/>
    <property type="project" value="UniProtKB-KW"/>
</dbReference>
<dbReference type="CDD" id="cd03230">
    <property type="entry name" value="ABC_DR_subfamily_A"/>
    <property type="match status" value="1"/>
</dbReference>
<sequence>MSTILNVQNLTKQIDDFNLGPISFDLDPNTITVIVGNNGAGKSTLLKSILNFVKPNDGEIRLLNQGHEDLTVDIQQEIAYQPQQLIGCDPFTGEQLQQLFSKTYYNWDEEGFQHIIHILDIPLHKPFSKLSKGMQQKLNFALNIGKNAKLMILDEPTAGMDIPSKQQVIDILNDWVEQEDRTLLLTTHQVDEVKKLADYIMIMKDGNLLAHEEKDSLTSQFKQYWLQETATKENITGEVSRKGNQLISDHPIETEAHLQREQIHWVTSEHLDLEEVISLMLTR</sequence>
<dbReference type="PANTHER" id="PTHR42939:SF3">
    <property type="entry name" value="ABC TRANSPORTER ATP-BINDING COMPONENT"/>
    <property type="match status" value="1"/>
</dbReference>
<dbReference type="PROSITE" id="PS00211">
    <property type="entry name" value="ABC_TRANSPORTER_1"/>
    <property type="match status" value="1"/>
</dbReference>
<dbReference type="RefSeq" id="WP_146813759.1">
    <property type="nucleotide sequence ID" value="NZ_BJYA01000001.1"/>
</dbReference>
<dbReference type="InterPro" id="IPR003593">
    <property type="entry name" value="AAA+_ATPase"/>
</dbReference>
<dbReference type="Gene3D" id="3.40.50.300">
    <property type="entry name" value="P-loop containing nucleotide triphosphate hydrolases"/>
    <property type="match status" value="1"/>
</dbReference>
<dbReference type="SUPFAM" id="SSF52540">
    <property type="entry name" value="P-loop containing nucleoside triphosphate hydrolases"/>
    <property type="match status" value="1"/>
</dbReference>
<dbReference type="SMART" id="SM00382">
    <property type="entry name" value="AAA"/>
    <property type="match status" value="1"/>
</dbReference>
<dbReference type="PROSITE" id="PS50893">
    <property type="entry name" value="ABC_TRANSPORTER_2"/>
    <property type="match status" value="1"/>
</dbReference>
<name>A0A511W3A6_9BACI</name>
<evidence type="ECO:0000256" key="3">
    <source>
        <dbReference type="ARBA" id="ARBA00022840"/>
    </source>
</evidence>
<organism evidence="5 6">
    <name type="scientific">Alkalibacillus haloalkaliphilus</name>
    <dbReference type="NCBI Taxonomy" id="94136"/>
    <lineage>
        <taxon>Bacteria</taxon>
        <taxon>Bacillati</taxon>
        <taxon>Bacillota</taxon>
        <taxon>Bacilli</taxon>
        <taxon>Bacillales</taxon>
        <taxon>Bacillaceae</taxon>
        <taxon>Alkalibacillus</taxon>
    </lineage>
</organism>
<keyword evidence="1" id="KW-0813">Transport</keyword>
<protein>
    <submittedName>
        <fullName evidence="5">ABC transporter ATP-binding protein</fullName>
    </submittedName>
</protein>
<dbReference type="AlphaFoldDB" id="A0A511W3A6"/>
<proteinExistence type="predicted"/>
<dbReference type="InterPro" id="IPR051782">
    <property type="entry name" value="ABC_Transporter_VariousFunc"/>
</dbReference>
<feature type="domain" description="ABC transporter" evidence="4">
    <location>
        <begin position="5"/>
        <end position="230"/>
    </location>
</feature>
<evidence type="ECO:0000259" key="4">
    <source>
        <dbReference type="PROSITE" id="PS50893"/>
    </source>
</evidence>
<gene>
    <name evidence="5" type="ORF">AHA02nite_03490</name>
</gene>
<dbReference type="EMBL" id="BJYA01000001">
    <property type="protein sequence ID" value="GEN44573.1"/>
    <property type="molecule type" value="Genomic_DNA"/>
</dbReference>
<reference evidence="5 6" key="1">
    <citation type="submission" date="2019-07" db="EMBL/GenBank/DDBJ databases">
        <title>Whole genome shotgun sequence of Alkalibacillus haloalkaliphilus NBRC 103110.</title>
        <authorList>
            <person name="Hosoyama A."/>
            <person name="Uohara A."/>
            <person name="Ohji S."/>
            <person name="Ichikawa N."/>
        </authorList>
    </citation>
    <scope>NUCLEOTIDE SEQUENCE [LARGE SCALE GENOMIC DNA]</scope>
    <source>
        <strain evidence="5 6">NBRC 103110</strain>
    </source>
</reference>
<dbReference type="Pfam" id="PF00005">
    <property type="entry name" value="ABC_tran"/>
    <property type="match status" value="1"/>
</dbReference>
<dbReference type="InterPro" id="IPR003439">
    <property type="entry name" value="ABC_transporter-like_ATP-bd"/>
</dbReference>
<evidence type="ECO:0000313" key="6">
    <source>
        <dbReference type="Proteomes" id="UP000321440"/>
    </source>
</evidence>
<evidence type="ECO:0000256" key="2">
    <source>
        <dbReference type="ARBA" id="ARBA00022741"/>
    </source>
</evidence>
<accession>A0A511W3A6</accession>
<dbReference type="PANTHER" id="PTHR42939">
    <property type="entry name" value="ABC TRANSPORTER ATP-BINDING PROTEIN ALBC-RELATED"/>
    <property type="match status" value="1"/>
</dbReference>
<keyword evidence="2" id="KW-0547">Nucleotide-binding</keyword>
<evidence type="ECO:0000256" key="1">
    <source>
        <dbReference type="ARBA" id="ARBA00022448"/>
    </source>
</evidence>
<comment type="caution">
    <text evidence="5">The sequence shown here is derived from an EMBL/GenBank/DDBJ whole genome shotgun (WGS) entry which is preliminary data.</text>
</comment>
<dbReference type="Proteomes" id="UP000321440">
    <property type="component" value="Unassembled WGS sequence"/>
</dbReference>